<dbReference type="AlphaFoldDB" id="A0A081FZE4"/>
<reference evidence="1 2" key="1">
    <citation type="submission" date="2014-04" db="EMBL/GenBank/DDBJ databases">
        <title>Marinobacterium kochiensis sp. nov., isolated from sediment sample collected from Kochi backwaters in Kerala, India.</title>
        <authorList>
            <person name="Singh A."/>
            <person name="Pinnaka A.K."/>
        </authorList>
    </citation>
    <scope>NUCLEOTIDE SEQUENCE [LARGE SCALE GENOMIC DNA]</scope>
    <source>
        <strain evidence="1 2">AK27</strain>
    </source>
</reference>
<comment type="caution">
    <text evidence="1">The sequence shown here is derived from an EMBL/GenBank/DDBJ whole genome shotgun (WGS) entry which is preliminary data.</text>
</comment>
<organism evidence="1 2">
    <name type="scientific">Marinobacterium lacunae</name>
    <dbReference type="NCBI Taxonomy" id="1232683"/>
    <lineage>
        <taxon>Bacteria</taxon>
        <taxon>Pseudomonadati</taxon>
        <taxon>Pseudomonadota</taxon>
        <taxon>Gammaproteobacteria</taxon>
        <taxon>Oceanospirillales</taxon>
        <taxon>Oceanospirillaceae</taxon>
        <taxon>Marinobacterium</taxon>
    </lineage>
</organism>
<dbReference type="Proteomes" id="UP000028252">
    <property type="component" value="Unassembled WGS sequence"/>
</dbReference>
<dbReference type="EMBL" id="JMQN01000028">
    <property type="protein sequence ID" value="KEA63899.1"/>
    <property type="molecule type" value="Genomic_DNA"/>
</dbReference>
<evidence type="ECO:0000313" key="2">
    <source>
        <dbReference type="Proteomes" id="UP000028252"/>
    </source>
</evidence>
<protein>
    <submittedName>
        <fullName evidence="1">Uncharacterized protein</fullName>
    </submittedName>
</protein>
<dbReference type="PATRIC" id="fig|1232683.4.peg.1989"/>
<gene>
    <name evidence="1" type="ORF">ADIMK_2026</name>
</gene>
<evidence type="ECO:0000313" key="1">
    <source>
        <dbReference type="EMBL" id="KEA63899.1"/>
    </source>
</evidence>
<sequence length="220" mass="25048">MLYREQSVGVLAFSQEWYHAGRTDARYIPGDNATGVGLEIHFFTNATGDIKGQNSASCSRYRMLQVRRTTARLYDGEKAVQIDVPNEFSSPFYDNEPLEYGHGTHLTPVDNRDKPWGGRPVRTSTVAIYDTPFVSGRFGIEGQDIEVGFETCVVCQREPGYDSILSCGNWGYRREYIDSMSGWSEAEFNGVQCAAEPSELFKQTLQNSNRIEYSYWINWR</sequence>
<proteinExistence type="predicted"/>
<accession>A0A081FZE4</accession>
<dbReference type="eggNOG" id="ENOG502ZNPI">
    <property type="taxonomic scope" value="Bacteria"/>
</dbReference>
<name>A0A081FZE4_9GAMM</name>
<keyword evidence="2" id="KW-1185">Reference proteome</keyword>